<comment type="catalytic activity">
    <reaction evidence="3">
        <text>a phosphate monoester + H2O = an alcohol + phosphate</text>
        <dbReference type="Rhea" id="RHEA:15017"/>
        <dbReference type="ChEBI" id="CHEBI:15377"/>
        <dbReference type="ChEBI" id="CHEBI:30879"/>
        <dbReference type="ChEBI" id="CHEBI:43474"/>
        <dbReference type="ChEBI" id="CHEBI:67140"/>
        <dbReference type="EC" id="3.1.3.2"/>
    </reaction>
</comment>
<proteinExistence type="inferred from homology"/>
<dbReference type="Pfam" id="PF16656">
    <property type="entry name" value="Pur_ac_phosph_N"/>
    <property type="match status" value="1"/>
</dbReference>
<dbReference type="GO" id="GO:0003993">
    <property type="term" value="F:acid phosphatase activity"/>
    <property type="evidence" value="ECO:0007669"/>
    <property type="project" value="UniProtKB-EC"/>
</dbReference>
<dbReference type="Gene3D" id="3.60.21.10">
    <property type="match status" value="1"/>
</dbReference>
<dbReference type="STRING" id="2018661.A0A2A2LRS8"/>
<comment type="caution">
    <text evidence="7">The sequence shown here is derived from an EMBL/GenBank/DDBJ whole genome shotgun (WGS) entry which is preliminary data.</text>
</comment>
<dbReference type="CDD" id="cd00839">
    <property type="entry name" value="MPP_PAPs"/>
    <property type="match status" value="1"/>
</dbReference>
<organism evidence="7 8">
    <name type="scientific">Diploscapter pachys</name>
    <dbReference type="NCBI Taxonomy" id="2018661"/>
    <lineage>
        <taxon>Eukaryota</taxon>
        <taxon>Metazoa</taxon>
        <taxon>Ecdysozoa</taxon>
        <taxon>Nematoda</taxon>
        <taxon>Chromadorea</taxon>
        <taxon>Rhabditida</taxon>
        <taxon>Rhabditina</taxon>
        <taxon>Rhabditomorpha</taxon>
        <taxon>Rhabditoidea</taxon>
        <taxon>Rhabditidae</taxon>
        <taxon>Diploscapter</taxon>
    </lineage>
</organism>
<dbReference type="EC" id="3.1.3.2" evidence="3"/>
<evidence type="ECO:0000256" key="1">
    <source>
        <dbReference type="ARBA" id="ARBA00022729"/>
    </source>
</evidence>
<keyword evidence="3" id="KW-0378">Hydrolase</keyword>
<protein>
    <recommendedName>
        <fullName evidence="3">Purple acid phosphatase</fullName>
        <ecNumber evidence="3">3.1.3.2</ecNumber>
    </recommendedName>
</protein>
<evidence type="ECO:0000256" key="2">
    <source>
        <dbReference type="ARBA" id="ARBA00023180"/>
    </source>
</evidence>
<dbReference type="InterPro" id="IPR008963">
    <property type="entry name" value="Purple_acid_Pase-like_N"/>
</dbReference>
<dbReference type="OrthoDB" id="45007at2759"/>
<sequence>MGLFWHSCILLAIFLQVAIAASVPEQVHLAFHGDTSEMAVIWTTFYDGLHHVYYGTDVKNMNQVAIETSIKKWTSGSVTRYSHRAKMSNLKPSTTYYYKIEGRVFEFKTLSANPQSYRVCIFGDLGYEHGNSTDAIIRNGLNGQFDFIIHVGDIAYDLHTDDGRRGDAYMRRFEPLFSAIPYMVIAGNHENDGKNFSNFQERFWMPHNGFNDNHFYSFDLGPVHWVGLSSEFYGYDREYGKESIWTQYNWLNTDLKAAVSKRKSVPWIITYQHRPIYCSIDYNHDCSEFENTFLRSGALGLPGLEPSYIQSHVDLNFCGHQHAYERFYPVADRKYYTGKDVYHNAPAPTYILTGSAGCHTPAAKFSSEPLDWSAFRSDDYGYSLLHIANATHIHVQFISINQHEKPTDDFWISKDPNHLDAAMRSFKTGQIPRSKGTLSPILLKNNFSRNSD</sequence>
<dbReference type="SUPFAM" id="SSF49363">
    <property type="entry name" value="Purple acid phosphatase, N-terminal domain"/>
    <property type="match status" value="1"/>
</dbReference>
<dbReference type="Proteomes" id="UP000218231">
    <property type="component" value="Unassembled WGS sequence"/>
</dbReference>
<dbReference type="Pfam" id="PF14008">
    <property type="entry name" value="Metallophos_C"/>
    <property type="match status" value="1"/>
</dbReference>
<evidence type="ECO:0000313" key="8">
    <source>
        <dbReference type="Proteomes" id="UP000218231"/>
    </source>
</evidence>
<comment type="similarity">
    <text evidence="3">Belongs to the metallophosphoesterase superfamily. Purple acid phosphatase family.</text>
</comment>
<dbReference type="InterPro" id="IPR004843">
    <property type="entry name" value="Calcineurin-like_PHP"/>
</dbReference>
<dbReference type="EMBL" id="LIAE01006483">
    <property type="protein sequence ID" value="PAV88931.1"/>
    <property type="molecule type" value="Genomic_DNA"/>
</dbReference>
<feature type="domain" description="Purple acid phosphatase N-terminal" evidence="6">
    <location>
        <begin position="24"/>
        <end position="101"/>
    </location>
</feature>
<dbReference type="InterPro" id="IPR025733">
    <property type="entry name" value="PAPs_C"/>
</dbReference>
<dbReference type="InterPro" id="IPR015914">
    <property type="entry name" value="PAPs_N"/>
</dbReference>
<keyword evidence="8" id="KW-1185">Reference proteome</keyword>
<evidence type="ECO:0000259" key="6">
    <source>
        <dbReference type="Pfam" id="PF16656"/>
    </source>
</evidence>
<evidence type="ECO:0000259" key="4">
    <source>
        <dbReference type="Pfam" id="PF00149"/>
    </source>
</evidence>
<feature type="signal peptide" evidence="3">
    <location>
        <begin position="1"/>
        <end position="20"/>
    </location>
</feature>
<evidence type="ECO:0000259" key="5">
    <source>
        <dbReference type="Pfam" id="PF14008"/>
    </source>
</evidence>
<dbReference type="AlphaFoldDB" id="A0A2A2LRS8"/>
<accession>A0A2A2LRS8</accession>
<dbReference type="GO" id="GO:0046872">
    <property type="term" value="F:metal ion binding"/>
    <property type="evidence" value="ECO:0007669"/>
    <property type="project" value="InterPro"/>
</dbReference>
<evidence type="ECO:0000256" key="3">
    <source>
        <dbReference type="RuleBase" id="RU361203"/>
    </source>
</evidence>
<name>A0A2A2LRS8_9BILA</name>
<reference evidence="7 8" key="1">
    <citation type="journal article" date="2017" name="Curr. Biol.">
        <title>Genome architecture and evolution of a unichromosomal asexual nematode.</title>
        <authorList>
            <person name="Fradin H."/>
            <person name="Zegar C."/>
            <person name="Gutwein M."/>
            <person name="Lucas J."/>
            <person name="Kovtun M."/>
            <person name="Corcoran D."/>
            <person name="Baugh L.R."/>
            <person name="Kiontke K."/>
            <person name="Gunsalus K."/>
            <person name="Fitch D.H."/>
            <person name="Piano F."/>
        </authorList>
    </citation>
    <scope>NUCLEOTIDE SEQUENCE [LARGE SCALE GENOMIC DNA]</scope>
    <source>
        <strain evidence="7">PF1309</strain>
    </source>
</reference>
<dbReference type="InterPro" id="IPR029052">
    <property type="entry name" value="Metallo-depent_PP-like"/>
</dbReference>
<feature type="domain" description="Purple acid phosphatase C-terminal" evidence="5">
    <location>
        <begin position="347"/>
        <end position="400"/>
    </location>
</feature>
<keyword evidence="1 3" id="KW-0732">Signal</keyword>
<feature type="domain" description="Calcineurin-like phosphoesterase" evidence="4">
    <location>
        <begin position="118"/>
        <end position="324"/>
    </location>
</feature>
<dbReference type="Pfam" id="PF00149">
    <property type="entry name" value="Metallophos"/>
    <property type="match status" value="1"/>
</dbReference>
<gene>
    <name evidence="7" type="ORF">WR25_24377</name>
</gene>
<dbReference type="PANTHER" id="PTHR45867:SF10">
    <property type="entry name" value="PURPLE ACID PHOSPHATASE"/>
    <property type="match status" value="1"/>
</dbReference>
<evidence type="ECO:0000313" key="7">
    <source>
        <dbReference type="EMBL" id="PAV88931.1"/>
    </source>
</evidence>
<dbReference type="Gene3D" id="2.60.40.380">
    <property type="entry name" value="Purple acid phosphatase-like, N-terminal"/>
    <property type="match status" value="1"/>
</dbReference>
<keyword evidence="2" id="KW-0325">Glycoprotein</keyword>
<feature type="chain" id="PRO_5011816396" description="Purple acid phosphatase" evidence="3">
    <location>
        <begin position="21"/>
        <end position="452"/>
    </location>
</feature>
<dbReference type="InterPro" id="IPR041792">
    <property type="entry name" value="MPP_PAP"/>
</dbReference>
<dbReference type="SUPFAM" id="SSF56300">
    <property type="entry name" value="Metallo-dependent phosphatases"/>
    <property type="match status" value="1"/>
</dbReference>
<dbReference type="PANTHER" id="PTHR45867">
    <property type="entry name" value="PURPLE ACID PHOSPHATASE"/>
    <property type="match status" value="1"/>
</dbReference>